<feature type="compositionally biased region" description="Polar residues" evidence="4">
    <location>
        <begin position="105"/>
        <end position="123"/>
    </location>
</feature>
<dbReference type="EMBL" id="WKKX01000018">
    <property type="protein sequence ID" value="MSE07344.1"/>
    <property type="molecule type" value="Genomic_DNA"/>
</dbReference>
<dbReference type="Proteomes" id="UP000467635">
    <property type="component" value="Unassembled WGS sequence"/>
</dbReference>
<feature type="repeat" description="Cell wall-binding" evidence="3">
    <location>
        <begin position="203"/>
        <end position="222"/>
    </location>
</feature>
<feature type="domain" description="M23ase beta-sheet core" evidence="5">
    <location>
        <begin position="341"/>
        <end position="428"/>
    </location>
</feature>
<dbReference type="AlphaFoldDB" id="A0A7X2SRG3"/>
<evidence type="ECO:0000256" key="3">
    <source>
        <dbReference type="PROSITE-ProRule" id="PRU00591"/>
    </source>
</evidence>
<feature type="compositionally biased region" description="Basic and acidic residues" evidence="4">
    <location>
        <begin position="70"/>
        <end position="80"/>
    </location>
</feature>
<reference evidence="6 7" key="1">
    <citation type="submission" date="2019-11" db="EMBL/GenBank/DDBJ databases">
        <title>Draft Genome Sequence of Plant Growth-Promoting Rhizosphere-Associated Bacteria.</title>
        <authorList>
            <person name="Vasilyev I.Y."/>
            <person name="Radchenko V."/>
            <person name="Ilnitskaya E.V."/>
        </authorList>
    </citation>
    <scope>NUCLEOTIDE SEQUENCE [LARGE SCALE GENOMIC DNA]</scope>
    <source>
        <strain evidence="6 7">VRA_01-1sq_f</strain>
    </source>
</reference>
<dbReference type="NCBIfam" id="TIGR03715">
    <property type="entry name" value="KxYKxGKxW"/>
    <property type="match status" value="1"/>
</dbReference>
<feature type="region of interest" description="Disordered" evidence="4">
    <location>
        <begin position="46"/>
        <end position="154"/>
    </location>
</feature>
<comment type="caution">
    <text evidence="6">The sequence shown here is derived from an EMBL/GenBank/DDBJ whole genome shotgun (WGS) entry which is preliminary data.</text>
</comment>
<evidence type="ECO:0000256" key="4">
    <source>
        <dbReference type="SAM" id="MobiDB-lite"/>
    </source>
</evidence>
<organism evidence="6 7">
    <name type="scientific">Ligilactobacillus salivarius</name>
    <dbReference type="NCBI Taxonomy" id="1624"/>
    <lineage>
        <taxon>Bacteria</taxon>
        <taxon>Bacillati</taxon>
        <taxon>Bacillota</taxon>
        <taxon>Bacilli</taxon>
        <taxon>Lactobacillales</taxon>
        <taxon>Lactobacillaceae</taxon>
        <taxon>Ligilactobacillus</taxon>
    </lineage>
</organism>
<feature type="compositionally biased region" description="Low complexity" evidence="4">
    <location>
        <begin position="124"/>
        <end position="154"/>
    </location>
</feature>
<accession>A0A7X2SRG3</accession>
<dbReference type="Gene3D" id="2.10.270.10">
    <property type="entry name" value="Cholin Binding"/>
    <property type="match status" value="2"/>
</dbReference>
<name>A0A7X2SRG3_9LACO</name>
<dbReference type="Pfam" id="PF01473">
    <property type="entry name" value="Choline_bind_1"/>
    <property type="match status" value="1"/>
</dbReference>
<dbReference type="SUPFAM" id="SSF51261">
    <property type="entry name" value="Duplicated hybrid motif"/>
    <property type="match status" value="1"/>
</dbReference>
<dbReference type="InterPro" id="IPR011055">
    <property type="entry name" value="Dup_hybrid_motif"/>
</dbReference>
<keyword evidence="2" id="KW-0677">Repeat</keyword>
<sequence>MKNYETKKRYKMYKSGKNWIVAPLVFLGLVVGVNINNANVSADTTAQSQATDSNQANTNQQEVVLSSENNKAEADSETKVTSENVANNQNSVSQNQVSDSEQSTEKVSQTNQSNTQNLTVQDQSNKSTNESTTFSNSTNNQSSANQQVSDVNNSSTNELVVTNAKYSTSVKSYAAVKTQVTQVKNGWQQENGSWYYFNDGQQQKGWLQGGDDWYYFNNDGVMQTSWLQGGNDWYYFNPTSGHMQKSWLQGGNDWYYFSPTSGHMQKGWLQGGNDWYYFSPTSGHMQTGTINVDGKKYSFKNDGRMIKDTWGWPFPSVGEGYFSGAQLFGVNPGGEFRMNGFHDGLDFGSADHPGSAVHAVHSGVVTQIGYIAGLENYVVVRSDEYTFVYQEAFSNKGNISVKVGQQINTGDVIGYRDTSHLHLGITRETNVMKAIANSFNNNGTWLDPRALIKNGIANQ</sequence>
<evidence type="ECO:0000256" key="2">
    <source>
        <dbReference type="ARBA" id="ARBA00022737"/>
    </source>
</evidence>
<evidence type="ECO:0000313" key="7">
    <source>
        <dbReference type="Proteomes" id="UP000467635"/>
    </source>
</evidence>
<protein>
    <submittedName>
        <fullName evidence="6">Peptidoglycan DD-metalloendopeptidase family protein</fullName>
    </submittedName>
</protein>
<keyword evidence="1" id="KW-0732">Signal</keyword>
<dbReference type="CDD" id="cd12797">
    <property type="entry name" value="M23_peptidase"/>
    <property type="match status" value="1"/>
</dbReference>
<dbReference type="Gene3D" id="2.70.70.10">
    <property type="entry name" value="Glucose Permease (Domain IIA)"/>
    <property type="match status" value="1"/>
</dbReference>
<dbReference type="PROSITE" id="PS51170">
    <property type="entry name" value="CW"/>
    <property type="match status" value="1"/>
</dbReference>
<gene>
    <name evidence="6" type="ORF">GKC33_01020</name>
</gene>
<evidence type="ECO:0000313" key="6">
    <source>
        <dbReference type="EMBL" id="MSE07344.1"/>
    </source>
</evidence>
<dbReference type="GO" id="GO:0004222">
    <property type="term" value="F:metalloendopeptidase activity"/>
    <property type="evidence" value="ECO:0007669"/>
    <property type="project" value="TreeGrafter"/>
</dbReference>
<dbReference type="Pfam" id="PF19258">
    <property type="entry name" value="KxYKxGKxW_sig"/>
    <property type="match status" value="1"/>
</dbReference>
<evidence type="ECO:0000256" key="1">
    <source>
        <dbReference type="ARBA" id="ARBA00022729"/>
    </source>
</evidence>
<evidence type="ECO:0000259" key="5">
    <source>
        <dbReference type="Pfam" id="PF01551"/>
    </source>
</evidence>
<dbReference type="PANTHER" id="PTHR21666">
    <property type="entry name" value="PEPTIDASE-RELATED"/>
    <property type="match status" value="1"/>
</dbReference>
<dbReference type="PANTHER" id="PTHR21666:SF270">
    <property type="entry name" value="MUREIN HYDROLASE ACTIVATOR ENVC"/>
    <property type="match status" value="1"/>
</dbReference>
<dbReference type="InterPro" id="IPR022263">
    <property type="entry name" value="KxYKxGKxW"/>
</dbReference>
<dbReference type="InterPro" id="IPR018337">
    <property type="entry name" value="Cell_wall/Cho-bd_repeat"/>
</dbReference>
<dbReference type="Pfam" id="PF19127">
    <property type="entry name" value="Choline_bind_3"/>
    <property type="match status" value="2"/>
</dbReference>
<proteinExistence type="predicted"/>
<dbReference type="Pfam" id="PF01551">
    <property type="entry name" value="Peptidase_M23"/>
    <property type="match status" value="1"/>
</dbReference>
<dbReference type="InterPro" id="IPR016047">
    <property type="entry name" value="M23ase_b-sheet_dom"/>
</dbReference>
<dbReference type="Gene3D" id="2.30.30.20">
    <property type="entry name" value="Aspartate carbamoyltransferase regulatory subunit, C-terminal domain"/>
    <property type="match status" value="1"/>
</dbReference>
<feature type="compositionally biased region" description="Polar residues" evidence="4">
    <location>
        <begin position="46"/>
        <end position="69"/>
    </location>
</feature>
<feature type="compositionally biased region" description="Low complexity" evidence="4">
    <location>
        <begin position="82"/>
        <end position="101"/>
    </location>
</feature>
<dbReference type="InterPro" id="IPR050570">
    <property type="entry name" value="Cell_wall_metabolism_enzyme"/>
</dbReference>
<dbReference type="SUPFAM" id="SSF69360">
    <property type="entry name" value="Cell wall binding repeat"/>
    <property type="match status" value="1"/>
</dbReference>